<dbReference type="CDD" id="cd06602">
    <property type="entry name" value="GH31_MGAM_SI_GAA"/>
    <property type="match status" value="1"/>
</dbReference>
<dbReference type="Gene3D" id="2.60.40.1760">
    <property type="entry name" value="glycosyl hydrolase (family 31)"/>
    <property type="match status" value="1"/>
</dbReference>
<evidence type="ECO:0000256" key="6">
    <source>
        <dbReference type="SAM" id="SignalP"/>
    </source>
</evidence>
<dbReference type="KEGG" id="tet:TTHERM_000181088"/>
<evidence type="ECO:0000259" key="8">
    <source>
        <dbReference type="Pfam" id="PF21365"/>
    </source>
</evidence>
<organism evidence="9 10">
    <name type="scientific">Tetrahymena thermophila (strain SB210)</name>
    <dbReference type="NCBI Taxonomy" id="312017"/>
    <lineage>
        <taxon>Eukaryota</taxon>
        <taxon>Sar</taxon>
        <taxon>Alveolata</taxon>
        <taxon>Ciliophora</taxon>
        <taxon>Intramacronucleata</taxon>
        <taxon>Oligohymenophorea</taxon>
        <taxon>Hymenostomatida</taxon>
        <taxon>Tetrahymenina</taxon>
        <taxon>Tetrahymenidae</taxon>
        <taxon>Tetrahymena</taxon>
    </lineage>
</organism>
<dbReference type="InterPro" id="IPR013780">
    <property type="entry name" value="Glyco_hydro_b"/>
</dbReference>
<dbReference type="Gene3D" id="3.20.20.80">
    <property type="entry name" value="Glycosidases"/>
    <property type="match status" value="1"/>
</dbReference>
<protein>
    <submittedName>
        <fullName evidence="9">Glycoside hydrolase family 31 protein</fullName>
    </submittedName>
</protein>
<keyword evidence="3" id="KW-0325">Glycoprotein</keyword>
<dbReference type="OrthoDB" id="282771at2759"/>
<evidence type="ECO:0000313" key="9">
    <source>
        <dbReference type="EMBL" id="EWS76217.1"/>
    </source>
</evidence>
<dbReference type="EMBL" id="GG662840">
    <property type="protein sequence ID" value="EWS76217.1"/>
    <property type="molecule type" value="Genomic_DNA"/>
</dbReference>
<dbReference type="GeneID" id="24437676"/>
<proteinExistence type="inferred from homology"/>
<feature type="domain" description="Glycosyl hydrolase family 31 C-terminal" evidence="8">
    <location>
        <begin position="644"/>
        <end position="734"/>
    </location>
</feature>
<sequence>MRQIQVFLTFIAISLLITTINAGYIEIEGLPGQGEYQSLLKFKKSIQDSLQHIDELQFVFRAESKHQADIKFDDLNNKNRFSMPKTKPFDTLYQDKDKKVESEADFKFELHETGKNGFNFQIIRSSTNEIVFSGDNEMVFSENYLKFSSKIPSNFIFGIGERNNRNFRLKNGLYTLNAIDQLHQIDEGIQGGQSVYSSHPVYLVREASGNYNVVFYKNPTPSDCIIETNKITFKSVGGIIHFKIFFGDHNPETAIRYFHEYLGGGHALPPFWAFGFHQSRWGYRNQHMIFDTIEKHKQNNIPLDTIWSDIDYMNDKQTFTVNSVDFPESFFDKLHNELKINYIPIVDCGVGAKDYNKGNLALKKGIEMDIFLRSPFTGKRYKGKVWPGDSFFPDFLHPNISEYWSFMFQDFYNKTHFNGIWVDMNEPTNFDDCMFPQNSNHECNWIDDNPYNDYKEEFIKPKFNLPFQPGNQNLQKMTLPYNLIHYGNYTHKDVHNLYGFMDTYHTFNALRSVNKVYPFIITRSSFTGSGRFTFKWTGDNDSNYDFLQISIPSILNYNIFGIPFVGADICGFLEHTQDQLCQRWIQLGALYPFARNHNNDQARPQEFYNLSPEVTKTASKNLKLRYSLLKHYFMLFVRTNHKGTIFRPVFFEFPYDGECFQDRVLNQQFLLGNELMATPVVEYDKTTTSAYFPEGSWFDLLSGYKMIESKKGKFKDVYNTLTDYVPIFLRSGKLVGMQDSKNVLKIADLNNEFNIICSLKQQNSTDQYSCTGNLLNVSNQSDEKEIHDECDQEVNAQSNCLLQVNIDLRVKDKILSFSVSSYQDALWKPLEDSKFKLKDISIRSIIMYNFPISEVSQDQLKIMKADGSVLEKGASINKYNYVYNKYIQFEKDQIVLSQISKFTIKL</sequence>
<dbReference type="SUPFAM" id="SSF51011">
    <property type="entry name" value="Glycosyl hydrolase domain"/>
    <property type="match status" value="1"/>
</dbReference>
<evidence type="ECO:0000256" key="5">
    <source>
        <dbReference type="RuleBase" id="RU361185"/>
    </source>
</evidence>
<evidence type="ECO:0000259" key="7">
    <source>
        <dbReference type="Pfam" id="PF01055"/>
    </source>
</evidence>
<evidence type="ECO:0000256" key="2">
    <source>
        <dbReference type="ARBA" id="ARBA00022801"/>
    </source>
</evidence>
<dbReference type="Proteomes" id="UP000009168">
    <property type="component" value="Unassembled WGS sequence"/>
</dbReference>
<feature type="signal peptide" evidence="6">
    <location>
        <begin position="1"/>
        <end position="22"/>
    </location>
</feature>
<dbReference type="InterPro" id="IPR048395">
    <property type="entry name" value="Glyco_hydro_31_C"/>
</dbReference>
<dbReference type="InterPro" id="IPR000322">
    <property type="entry name" value="Glyco_hydro_31_TIM"/>
</dbReference>
<name>W7XEN5_TETTS</name>
<dbReference type="SUPFAM" id="SSF74650">
    <property type="entry name" value="Galactose mutarotase-like"/>
    <property type="match status" value="1"/>
</dbReference>
<dbReference type="Gene3D" id="2.60.40.1180">
    <property type="entry name" value="Golgi alpha-mannosidase II"/>
    <property type="match status" value="1"/>
</dbReference>
<feature type="chain" id="PRO_5004903596" evidence="6">
    <location>
        <begin position="23"/>
        <end position="906"/>
    </location>
</feature>
<dbReference type="PANTHER" id="PTHR22762">
    <property type="entry name" value="ALPHA-GLUCOSIDASE"/>
    <property type="match status" value="1"/>
</dbReference>
<dbReference type="InterPro" id="IPR017853">
    <property type="entry name" value="GH"/>
</dbReference>
<evidence type="ECO:0000313" key="10">
    <source>
        <dbReference type="Proteomes" id="UP000009168"/>
    </source>
</evidence>
<dbReference type="GO" id="GO:0004553">
    <property type="term" value="F:hydrolase activity, hydrolyzing O-glycosyl compounds"/>
    <property type="evidence" value="ECO:0007669"/>
    <property type="project" value="InterPro"/>
</dbReference>
<accession>W7XEN5</accession>
<dbReference type="CDD" id="cd14752">
    <property type="entry name" value="GH31_N"/>
    <property type="match status" value="1"/>
</dbReference>
<dbReference type="PROSITE" id="PS00129">
    <property type="entry name" value="GLYCOSYL_HYDROL_F31_1"/>
    <property type="match status" value="1"/>
</dbReference>
<dbReference type="RefSeq" id="XP_012651264.1">
    <property type="nucleotide sequence ID" value="XM_012795810.1"/>
</dbReference>
<dbReference type="Pfam" id="PF21365">
    <property type="entry name" value="Glyco_hydro_31_3rd"/>
    <property type="match status" value="1"/>
</dbReference>
<comment type="similarity">
    <text evidence="1 5">Belongs to the glycosyl hydrolase 31 family.</text>
</comment>
<evidence type="ECO:0000256" key="3">
    <source>
        <dbReference type="ARBA" id="ARBA00023180"/>
    </source>
</evidence>
<keyword evidence="2 5" id="KW-0378">Hydrolase</keyword>
<keyword evidence="4 5" id="KW-0326">Glycosidase</keyword>
<dbReference type="InterPro" id="IPR011013">
    <property type="entry name" value="Gal_mutarotase_sf_dom"/>
</dbReference>
<feature type="domain" description="Glycoside hydrolase family 31 TIM barrel" evidence="7">
    <location>
        <begin position="267"/>
        <end position="632"/>
    </location>
</feature>
<dbReference type="InterPro" id="IPR030458">
    <property type="entry name" value="Glyco_hydro_31_AS"/>
</dbReference>
<keyword evidence="6" id="KW-0732">Signal</keyword>
<gene>
    <name evidence="9" type="ORF">TTHERM_000181088</name>
</gene>
<dbReference type="AlphaFoldDB" id="W7XEN5"/>
<dbReference type="PANTHER" id="PTHR22762:SF133">
    <property type="entry name" value="P-TYPE DOMAIN-CONTAINING PROTEIN"/>
    <property type="match status" value="1"/>
</dbReference>
<dbReference type="Pfam" id="PF01055">
    <property type="entry name" value="Glyco_hydro_31_2nd"/>
    <property type="match status" value="1"/>
</dbReference>
<dbReference type="SUPFAM" id="SSF51445">
    <property type="entry name" value="(Trans)glycosidases"/>
    <property type="match status" value="1"/>
</dbReference>
<dbReference type="GO" id="GO:0030246">
    <property type="term" value="F:carbohydrate binding"/>
    <property type="evidence" value="ECO:0007669"/>
    <property type="project" value="InterPro"/>
</dbReference>
<dbReference type="STRING" id="312017.W7XEN5"/>
<evidence type="ECO:0000256" key="4">
    <source>
        <dbReference type="ARBA" id="ARBA00023295"/>
    </source>
</evidence>
<dbReference type="InParanoid" id="W7XEN5"/>
<keyword evidence="10" id="KW-1185">Reference proteome</keyword>
<evidence type="ECO:0000256" key="1">
    <source>
        <dbReference type="ARBA" id="ARBA00007806"/>
    </source>
</evidence>
<dbReference type="GO" id="GO:0005975">
    <property type="term" value="P:carbohydrate metabolic process"/>
    <property type="evidence" value="ECO:0007669"/>
    <property type="project" value="InterPro"/>
</dbReference>
<reference evidence="10" key="1">
    <citation type="journal article" date="2006" name="PLoS Biol.">
        <title>Macronuclear genome sequence of the ciliate Tetrahymena thermophila, a model eukaryote.</title>
        <authorList>
            <person name="Eisen J.A."/>
            <person name="Coyne R.S."/>
            <person name="Wu M."/>
            <person name="Wu D."/>
            <person name="Thiagarajan M."/>
            <person name="Wortman J.R."/>
            <person name="Badger J.H."/>
            <person name="Ren Q."/>
            <person name="Amedeo P."/>
            <person name="Jones K.M."/>
            <person name="Tallon L.J."/>
            <person name="Delcher A.L."/>
            <person name="Salzberg S.L."/>
            <person name="Silva J.C."/>
            <person name="Haas B.J."/>
            <person name="Majoros W.H."/>
            <person name="Farzad M."/>
            <person name="Carlton J.M."/>
            <person name="Smith R.K. Jr."/>
            <person name="Garg J."/>
            <person name="Pearlman R.E."/>
            <person name="Karrer K.M."/>
            <person name="Sun L."/>
            <person name="Manning G."/>
            <person name="Elde N.C."/>
            <person name="Turkewitz A.P."/>
            <person name="Asai D.J."/>
            <person name="Wilkes D.E."/>
            <person name="Wang Y."/>
            <person name="Cai H."/>
            <person name="Collins K."/>
            <person name="Stewart B.A."/>
            <person name="Lee S.R."/>
            <person name="Wilamowska K."/>
            <person name="Weinberg Z."/>
            <person name="Ruzzo W.L."/>
            <person name="Wloga D."/>
            <person name="Gaertig J."/>
            <person name="Frankel J."/>
            <person name="Tsao C.-C."/>
            <person name="Gorovsky M.A."/>
            <person name="Keeling P.J."/>
            <person name="Waller R.F."/>
            <person name="Patron N.J."/>
            <person name="Cherry J.M."/>
            <person name="Stover N.A."/>
            <person name="Krieger C.J."/>
            <person name="del Toro C."/>
            <person name="Ryder H.F."/>
            <person name="Williamson S.C."/>
            <person name="Barbeau R.A."/>
            <person name="Hamilton E.P."/>
            <person name="Orias E."/>
        </authorList>
    </citation>
    <scope>NUCLEOTIDE SEQUENCE [LARGE SCALE GENOMIC DNA]</scope>
    <source>
        <strain evidence="10">SB210</strain>
    </source>
</reference>